<evidence type="ECO:0000313" key="1">
    <source>
        <dbReference type="EMBL" id="ASJ70808.1"/>
    </source>
</evidence>
<dbReference type="KEGG" id="gai:IMCC3135_03475"/>
<dbReference type="Pfam" id="PF11294">
    <property type="entry name" value="DUF3095"/>
    <property type="match status" value="1"/>
</dbReference>
<accession>A0A2Z2NM06</accession>
<dbReference type="InterPro" id="IPR021445">
    <property type="entry name" value="DUF3095"/>
</dbReference>
<proteinExistence type="predicted"/>
<reference evidence="1 2" key="1">
    <citation type="submission" date="2016-12" db="EMBL/GenBank/DDBJ databases">
        <authorList>
            <person name="Song W.-J."/>
            <person name="Kurnit D.M."/>
        </authorList>
    </citation>
    <scope>NUCLEOTIDE SEQUENCE [LARGE SCALE GENOMIC DNA]</scope>
    <source>
        <strain evidence="1 2">IMCC3135</strain>
    </source>
</reference>
<dbReference type="RefSeq" id="WP_088916311.1">
    <property type="nucleotide sequence ID" value="NZ_CP018632.1"/>
</dbReference>
<protein>
    <submittedName>
        <fullName evidence="1">Uncharacterized protein</fullName>
    </submittedName>
</protein>
<evidence type="ECO:0000313" key="2">
    <source>
        <dbReference type="Proteomes" id="UP000250079"/>
    </source>
</evidence>
<dbReference type="OrthoDB" id="5342145at2"/>
<keyword evidence="2" id="KW-1185">Reference proteome</keyword>
<organism evidence="1 2">
    <name type="scientific">Granulosicoccus antarcticus IMCC3135</name>
    <dbReference type="NCBI Taxonomy" id="1192854"/>
    <lineage>
        <taxon>Bacteria</taxon>
        <taxon>Pseudomonadati</taxon>
        <taxon>Pseudomonadota</taxon>
        <taxon>Gammaproteobacteria</taxon>
        <taxon>Chromatiales</taxon>
        <taxon>Granulosicoccaceae</taxon>
        <taxon>Granulosicoccus</taxon>
    </lineage>
</organism>
<dbReference type="AlphaFoldDB" id="A0A2Z2NM06"/>
<dbReference type="Proteomes" id="UP000250079">
    <property type="component" value="Chromosome"/>
</dbReference>
<dbReference type="EMBL" id="CP018632">
    <property type="protein sequence ID" value="ASJ70808.1"/>
    <property type="molecule type" value="Genomic_DNA"/>
</dbReference>
<name>A0A2Z2NM06_9GAMM</name>
<sequence>MSDFFSNIPKITQFIGVIDEQNFSPAPADWVIVITDIRSSTKAVAEGRYKDVNMMGGAAICAIQNATGSRDWPFVFGGDGATILISPAVQPVVEAALIRTRSLAQDDFGLELRIGFVPVKVVRELGSDVLVARYETSPGNCLAMFGGGGVELADSLIKSNETSANYVVKKCTLPGPPDLTGLSCRWEPLRAQRGKIVCLLIKPQASTFQGRQTILSDFLERLSDGMGTELSQASPVNTKSLRFRWPPKGLFAEAKATRAGKTLIRRLMEVYISSFNQWILELLQLKGGHYNPPAYQEEIRTNSDFCKFDDVLRMVLDCTNEQVVAIRELLEKMHASGQIDFGIFETEQALMTCLLFDLESSQHLHFIDGDEGGFWSAAKGYKVQLSSHDPVQVKTKVKVNPLP</sequence>
<gene>
    <name evidence="1" type="ORF">IMCC3135_03475</name>
</gene>